<feature type="region of interest" description="Disordered" evidence="1">
    <location>
        <begin position="168"/>
        <end position="195"/>
    </location>
</feature>
<sequence>MDRDAGKGQSGKNEQYGGMTAMPGSGAAETGAVDGKYKHNMEHQRLRRQQHEKRPCREQSRCQNQQLELRDSNFHSGGNVQAILPASNYARRDVVPRSLQSPIRTPVRAHVPQSVPITDSVLRDVVETTEQGLEERGNRYLGRQAHRSSPTRGSLMKTPQGDRRALIRGQGQYNRGSPAGNMVTTASMSPPGPAVSSLIAEATQQLQHSRGAAGPYGLRRPQWEAYDDQMSPPTSPGKKHSIQCTNRILQSDLQHESQARGPLGEWQQSLSVDRDTSMLDKFESEPQEDTSHHYNLGRRELPPLLSASYDTVENGYTRQHAPNYSRQATYPSHFERTNANEGKLPNAIVLDESIEPPSPRHSISPADSLQPKNSNKHAIPVSMTIAKLRRTDSIVSSYTAVSVASSASLQTDPFSLSDLLVESALPGEHVSRYRAIGNRNYFSVSENGPQRNMSTVQTYRLG</sequence>
<comment type="caution">
    <text evidence="2">The sequence shown here is derived from an EMBL/GenBank/DDBJ whole genome shotgun (WGS) entry which is preliminary data.</text>
</comment>
<dbReference type="AlphaFoldDB" id="A0AAJ0CW88"/>
<dbReference type="EMBL" id="JASWJB010000058">
    <property type="protein sequence ID" value="KAK2603724.1"/>
    <property type="molecule type" value="Genomic_DNA"/>
</dbReference>
<organism evidence="2 3">
    <name type="scientific">Conoideocrella luteorostrata</name>
    <dbReference type="NCBI Taxonomy" id="1105319"/>
    <lineage>
        <taxon>Eukaryota</taxon>
        <taxon>Fungi</taxon>
        <taxon>Dikarya</taxon>
        <taxon>Ascomycota</taxon>
        <taxon>Pezizomycotina</taxon>
        <taxon>Sordariomycetes</taxon>
        <taxon>Hypocreomycetidae</taxon>
        <taxon>Hypocreales</taxon>
        <taxon>Clavicipitaceae</taxon>
        <taxon>Conoideocrella</taxon>
    </lineage>
</organism>
<proteinExistence type="predicted"/>
<evidence type="ECO:0000256" key="1">
    <source>
        <dbReference type="SAM" id="MobiDB-lite"/>
    </source>
</evidence>
<protein>
    <submittedName>
        <fullName evidence="2">Uncharacterized protein</fullName>
    </submittedName>
</protein>
<dbReference type="Proteomes" id="UP001251528">
    <property type="component" value="Unassembled WGS sequence"/>
</dbReference>
<name>A0AAJ0CW88_9HYPO</name>
<feature type="region of interest" description="Disordered" evidence="1">
    <location>
        <begin position="353"/>
        <end position="375"/>
    </location>
</feature>
<feature type="compositionally biased region" description="Basic and acidic residues" evidence="1">
    <location>
        <begin position="35"/>
        <end position="44"/>
    </location>
</feature>
<reference evidence="2" key="1">
    <citation type="submission" date="2023-06" db="EMBL/GenBank/DDBJ databases">
        <title>Conoideocrella luteorostrata (Hypocreales: Clavicipitaceae), a potential biocontrol fungus for elongate hemlock scale in United States Christmas tree production areas.</title>
        <authorList>
            <person name="Barrett H."/>
            <person name="Lovett B."/>
            <person name="Macias A.M."/>
            <person name="Stajich J.E."/>
            <person name="Kasson M.T."/>
        </authorList>
    </citation>
    <scope>NUCLEOTIDE SEQUENCE</scope>
    <source>
        <strain evidence="2">ARSEF 14590</strain>
    </source>
</reference>
<evidence type="ECO:0000313" key="2">
    <source>
        <dbReference type="EMBL" id="KAK2603724.1"/>
    </source>
</evidence>
<evidence type="ECO:0000313" key="3">
    <source>
        <dbReference type="Proteomes" id="UP001251528"/>
    </source>
</evidence>
<keyword evidence="3" id="KW-1185">Reference proteome</keyword>
<accession>A0AAJ0CW88</accession>
<gene>
    <name evidence="2" type="ORF">QQS21_004100</name>
</gene>
<feature type="region of interest" description="Disordered" evidence="1">
    <location>
        <begin position="1"/>
        <end position="61"/>
    </location>
</feature>